<dbReference type="Proteomes" id="UP000326921">
    <property type="component" value="Chromosome"/>
</dbReference>
<dbReference type="PANTHER" id="PTHR36439:SF1">
    <property type="entry name" value="DUF1697 DOMAIN-CONTAINING PROTEIN"/>
    <property type="match status" value="1"/>
</dbReference>
<proteinExistence type="predicted"/>
<dbReference type="InterPro" id="IPR012545">
    <property type="entry name" value="DUF1697"/>
</dbReference>
<reference evidence="1 2" key="1">
    <citation type="submission" date="2019-10" db="EMBL/GenBank/DDBJ databases">
        <authorList>
            <person name="Dong K."/>
        </authorList>
    </citation>
    <scope>NUCLEOTIDE SEQUENCE [LARGE SCALE GENOMIC DNA]</scope>
    <source>
        <strain evidence="2">dk4302</strain>
    </source>
</reference>
<accession>A0A5Q0QEW6</accession>
<dbReference type="RefSeq" id="WP_153510607.1">
    <property type="nucleotide sequence ID" value="NZ_CP045652.1"/>
</dbReference>
<protein>
    <submittedName>
        <fullName evidence="1">DUF1697 domain-containing protein</fullName>
    </submittedName>
</protein>
<dbReference type="SUPFAM" id="SSF160379">
    <property type="entry name" value="SP0830-like"/>
    <property type="match status" value="1"/>
</dbReference>
<keyword evidence="2" id="KW-1185">Reference proteome</keyword>
<dbReference type="PIRSF" id="PIRSF008502">
    <property type="entry name" value="UCP008502"/>
    <property type="match status" value="1"/>
</dbReference>
<evidence type="ECO:0000313" key="1">
    <source>
        <dbReference type="EMBL" id="QGA26092.1"/>
    </source>
</evidence>
<dbReference type="Pfam" id="PF08002">
    <property type="entry name" value="DUF1697"/>
    <property type="match status" value="1"/>
</dbReference>
<dbReference type="PANTHER" id="PTHR36439">
    <property type="entry name" value="BLL4334 PROTEIN"/>
    <property type="match status" value="1"/>
</dbReference>
<evidence type="ECO:0000313" key="2">
    <source>
        <dbReference type="Proteomes" id="UP000326921"/>
    </source>
</evidence>
<name>A0A5Q0QEW6_9SPHI</name>
<dbReference type="AlphaFoldDB" id="A0A5Q0QEW6"/>
<sequence>MNTFVIFLRAVNVSGKNLIKMADLKDMLLKEGFTNVQTYIQSGNIILQSESNTDETRDKLTTLFVQHFNLDITCFALTEAELMAARDGNPFDSNLPGNRVFITFLSSKINDSERTEINKLQFPAEEFLCTEKHIYYYLPNGAANAKLSNSFFEKKLKIKATGRNINTVNKMLNLLAKTTK</sequence>
<gene>
    <name evidence="1" type="ORF">GFH32_07050</name>
</gene>
<dbReference type="KEGG" id="sphe:GFH32_07050"/>
<organism evidence="1 2">
    <name type="scientific">Sphingobacterium zhuxiongii</name>
    <dbReference type="NCBI Taxonomy" id="2662364"/>
    <lineage>
        <taxon>Bacteria</taxon>
        <taxon>Pseudomonadati</taxon>
        <taxon>Bacteroidota</taxon>
        <taxon>Sphingobacteriia</taxon>
        <taxon>Sphingobacteriales</taxon>
        <taxon>Sphingobacteriaceae</taxon>
        <taxon>Sphingobacterium</taxon>
    </lineage>
</organism>
<dbReference type="Gene3D" id="3.30.70.1280">
    <property type="entry name" value="SP0830-like domains"/>
    <property type="match status" value="1"/>
</dbReference>
<dbReference type="EMBL" id="CP045652">
    <property type="protein sequence ID" value="QGA26092.1"/>
    <property type="molecule type" value="Genomic_DNA"/>
</dbReference>